<evidence type="ECO:0000256" key="4">
    <source>
        <dbReference type="ARBA" id="ARBA00071970"/>
    </source>
</evidence>
<dbReference type="InterPro" id="IPR041844">
    <property type="entry name" value="Plantacyanin"/>
</dbReference>
<dbReference type="SUPFAM" id="SSF49503">
    <property type="entry name" value="Cupredoxins"/>
    <property type="match status" value="1"/>
</dbReference>
<keyword evidence="6" id="KW-0732">Signal</keyword>
<evidence type="ECO:0000256" key="6">
    <source>
        <dbReference type="SAM" id="SignalP"/>
    </source>
</evidence>
<accession>A0AAP0DBP3</accession>
<dbReference type="AlphaFoldDB" id="A0AAP0DBP3"/>
<organism evidence="8 9">
    <name type="scientific">Deinandra increscens subsp. villosa</name>
    <dbReference type="NCBI Taxonomy" id="3103831"/>
    <lineage>
        <taxon>Eukaryota</taxon>
        <taxon>Viridiplantae</taxon>
        <taxon>Streptophyta</taxon>
        <taxon>Embryophyta</taxon>
        <taxon>Tracheophyta</taxon>
        <taxon>Spermatophyta</taxon>
        <taxon>Magnoliopsida</taxon>
        <taxon>eudicotyledons</taxon>
        <taxon>Gunneridae</taxon>
        <taxon>Pentapetalae</taxon>
        <taxon>asterids</taxon>
        <taxon>campanulids</taxon>
        <taxon>Asterales</taxon>
        <taxon>Asteraceae</taxon>
        <taxon>Asteroideae</taxon>
        <taxon>Heliantheae alliance</taxon>
        <taxon>Madieae</taxon>
        <taxon>Madiinae</taxon>
        <taxon>Deinandra</taxon>
    </lineage>
</organism>
<gene>
    <name evidence="8" type="ORF">SSX86_011491</name>
</gene>
<dbReference type="EMBL" id="JBCNJP010000013">
    <property type="protein sequence ID" value="KAK9069587.1"/>
    <property type="molecule type" value="Genomic_DNA"/>
</dbReference>
<dbReference type="GO" id="GO:0046872">
    <property type="term" value="F:metal ion binding"/>
    <property type="evidence" value="ECO:0007669"/>
    <property type="project" value="UniProtKB-KW"/>
</dbReference>
<dbReference type="InterPro" id="IPR003245">
    <property type="entry name" value="Phytocyanin_dom"/>
</dbReference>
<evidence type="ECO:0000256" key="1">
    <source>
        <dbReference type="ARBA" id="ARBA00022723"/>
    </source>
</evidence>
<reference evidence="8 9" key="1">
    <citation type="submission" date="2024-04" db="EMBL/GenBank/DDBJ databases">
        <title>The reference genome of an endangered Asteraceae, Deinandra increscens subsp. villosa, native to the Central Coast of California.</title>
        <authorList>
            <person name="Guilliams M."/>
            <person name="Hasenstab-Lehman K."/>
            <person name="Meyer R."/>
            <person name="Mcevoy S."/>
        </authorList>
    </citation>
    <scope>NUCLEOTIDE SEQUENCE [LARGE SCALE GENOMIC DNA]</scope>
    <source>
        <tissue evidence="8">Leaf</tissue>
    </source>
</reference>
<dbReference type="PROSITE" id="PS51485">
    <property type="entry name" value="PHYTOCYANIN"/>
    <property type="match status" value="1"/>
</dbReference>
<dbReference type="FunFam" id="2.60.40.420:FF:000013">
    <property type="entry name" value="basic blue protein-like"/>
    <property type="match status" value="1"/>
</dbReference>
<keyword evidence="2" id="KW-0186">Copper</keyword>
<dbReference type="InterPro" id="IPR008972">
    <property type="entry name" value="Cupredoxin"/>
</dbReference>
<evidence type="ECO:0000256" key="5">
    <source>
        <dbReference type="ARBA" id="ARBA00082491"/>
    </source>
</evidence>
<dbReference type="Gene3D" id="2.60.40.420">
    <property type="entry name" value="Cupredoxins - blue copper proteins"/>
    <property type="match status" value="1"/>
</dbReference>
<feature type="chain" id="PRO_5042924145" description="Basic blue protein" evidence="6">
    <location>
        <begin position="27"/>
        <end position="123"/>
    </location>
</feature>
<name>A0AAP0DBP3_9ASTR</name>
<dbReference type="Proteomes" id="UP001408789">
    <property type="component" value="Unassembled WGS sequence"/>
</dbReference>
<evidence type="ECO:0000256" key="2">
    <source>
        <dbReference type="ARBA" id="ARBA00023008"/>
    </source>
</evidence>
<dbReference type="PANTHER" id="PTHR33021">
    <property type="entry name" value="BLUE COPPER PROTEIN"/>
    <property type="match status" value="1"/>
</dbReference>
<evidence type="ECO:0000259" key="7">
    <source>
        <dbReference type="PROSITE" id="PS51485"/>
    </source>
</evidence>
<evidence type="ECO:0000256" key="3">
    <source>
        <dbReference type="ARBA" id="ARBA00023157"/>
    </source>
</evidence>
<keyword evidence="9" id="KW-1185">Reference proteome</keyword>
<dbReference type="InterPro" id="IPR039391">
    <property type="entry name" value="Phytocyanin-like"/>
</dbReference>
<evidence type="ECO:0000313" key="8">
    <source>
        <dbReference type="EMBL" id="KAK9069587.1"/>
    </source>
</evidence>
<dbReference type="PANTHER" id="PTHR33021:SF9">
    <property type="entry name" value="PUTATIVE, EXPRESSED-RELATED"/>
    <property type="match status" value="1"/>
</dbReference>
<protein>
    <recommendedName>
        <fullName evidence="4">Basic blue protein</fullName>
    </recommendedName>
    <alternativeName>
        <fullName evidence="5">Plantacyanin</fullName>
    </alternativeName>
</protein>
<sequence>MAEGRGSAVVAMALLCLLVVALECEAATYIVGDERGWTFGVSGWENGKRFMAGDVLVFNYLQGAHNVAVVNKADYDGCNTSPTNAKMYTSGKDEIKLEKGLNNFICTIPTHCNFGMKIQILAS</sequence>
<proteinExistence type="predicted"/>
<dbReference type="GO" id="GO:0009055">
    <property type="term" value="F:electron transfer activity"/>
    <property type="evidence" value="ECO:0007669"/>
    <property type="project" value="InterPro"/>
</dbReference>
<feature type="domain" description="Phytocyanin" evidence="7">
    <location>
        <begin position="27"/>
        <end position="123"/>
    </location>
</feature>
<evidence type="ECO:0000313" key="9">
    <source>
        <dbReference type="Proteomes" id="UP001408789"/>
    </source>
</evidence>
<keyword evidence="1" id="KW-0479">Metal-binding</keyword>
<dbReference type="GO" id="GO:0005886">
    <property type="term" value="C:plasma membrane"/>
    <property type="evidence" value="ECO:0007669"/>
    <property type="project" value="TreeGrafter"/>
</dbReference>
<keyword evidence="3" id="KW-1015">Disulfide bond</keyword>
<comment type="caution">
    <text evidence="8">The sequence shown here is derived from an EMBL/GenBank/DDBJ whole genome shotgun (WGS) entry which is preliminary data.</text>
</comment>
<dbReference type="CDD" id="cd11013">
    <property type="entry name" value="Plantacyanin"/>
    <property type="match status" value="1"/>
</dbReference>
<dbReference type="Pfam" id="PF02298">
    <property type="entry name" value="Cu_bind_like"/>
    <property type="match status" value="1"/>
</dbReference>
<feature type="signal peptide" evidence="6">
    <location>
        <begin position="1"/>
        <end position="26"/>
    </location>
</feature>